<name>A0AAV7T3M6_PLEWA</name>
<proteinExistence type="predicted"/>
<evidence type="ECO:0000313" key="3">
    <source>
        <dbReference type="Proteomes" id="UP001066276"/>
    </source>
</evidence>
<organism evidence="2 3">
    <name type="scientific">Pleurodeles waltl</name>
    <name type="common">Iberian ribbed newt</name>
    <dbReference type="NCBI Taxonomy" id="8319"/>
    <lineage>
        <taxon>Eukaryota</taxon>
        <taxon>Metazoa</taxon>
        <taxon>Chordata</taxon>
        <taxon>Craniata</taxon>
        <taxon>Vertebrata</taxon>
        <taxon>Euteleostomi</taxon>
        <taxon>Amphibia</taxon>
        <taxon>Batrachia</taxon>
        <taxon>Caudata</taxon>
        <taxon>Salamandroidea</taxon>
        <taxon>Salamandridae</taxon>
        <taxon>Pleurodelinae</taxon>
        <taxon>Pleurodeles</taxon>
    </lineage>
</organism>
<gene>
    <name evidence="2" type="ORF">NDU88_002891</name>
</gene>
<evidence type="ECO:0000313" key="2">
    <source>
        <dbReference type="EMBL" id="KAJ1171020.1"/>
    </source>
</evidence>
<evidence type="ECO:0000256" key="1">
    <source>
        <dbReference type="SAM" id="MobiDB-lite"/>
    </source>
</evidence>
<feature type="region of interest" description="Disordered" evidence="1">
    <location>
        <begin position="64"/>
        <end position="95"/>
    </location>
</feature>
<protein>
    <recommendedName>
        <fullName evidence="4">4Fe-4S ferredoxin-type domain-containing protein</fullName>
    </recommendedName>
</protein>
<accession>A0AAV7T3M6</accession>
<keyword evidence="3" id="KW-1185">Reference proteome</keyword>
<dbReference type="EMBL" id="JANPWB010000007">
    <property type="protein sequence ID" value="KAJ1171020.1"/>
    <property type="molecule type" value="Genomic_DNA"/>
</dbReference>
<dbReference type="Proteomes" id="UP001066276">
    <property type="component" value="Chromosome 4_1"/>
</dbReference>
<sequence>MFKIPLYSTCMQQNPFESDLSSSQALRLCAYCGRVLNVCPTGALCRPHSSSPYRPTFEMEIPKREARIKPPRLVEQTKGPSPAKRHSDAPGMGGGELWPCSSRWVRKAGLSAEDLVVNQRQGVGR</sequence>
<evidence type="ECO:0008006" key="4">
    <source>
        <dbReference type="Google" id="ProtNLM"/>
    </source>
</evidence>
<dbReference type="AlphaFoldDB" id="A0AAV7T3M6"/>
<comment type="caution">
    <text evidence="2">The sequence shown here is derived from an EMBL/GenBank/DDBJ whole genome shotgun (WGS) entry which is preliminary data.</text>
</comment>
<reference evidence="2" key="1">
    <citation type="journal article" date="2022" name="bioRxiv">
        <title>Sequencing and chromosome-scale assembly of the giantPleurodeles waltlgenome.</title>
        <authorList>
            <person name="Brown T."/>
            <person name="Elewa A."/>
            <person name="Iarovenko S."/>
            <person name="Subramanian E."/>
            <person name="Araus A.J."/>
            <person name="Petzold A."/>
            <person name="Susuki M."/>
            <person name="Suzuki K.-i.T."/>
            <person name="Hayashi T."/>
            <person name="Toyoda A."/>
            <person name="Oliveira C."/>
            <person name="Osipova E."/>
            <person name="Leigh N.D."/>
            <person name="Simon A."/>
            <person name="Yun M.H."/>
        </authorList>
    </citation>
    <scope>NUCLEOTIDE SEQUENCE</scope>
    <source>
        <strain evidence="2">20211129_DDA</strain>
        <tissue evidence="2">Liver</tissue>
    </source>
</reference>